<proteinExistence type="predicted"/>
<dbReference type="EMBL" id="JALGAR010000001">
    <property type="protein sequence ID" value="MCI4656645.1"/>
    <property type="molecule type" value="Genomic_DNA"/>
</dbReference>
<evidence type="ECO:0000256" key="1">
    <source>
        <dbReference type="SAM" id="MobiDB-lite"/>
    </source>
</evidence>
<gene>
    <name evidence="4" type="ORF">MQH31_02295</name>
</gene>
<evidence type="ECO:0000313" key="5">
    <source>
        <dbReference type="Proteomes" id="UP001165341"/>
    </source>
</evidence>
<dbReference type="InterPro" id="IPR012336">
    <property type="entry name" value="Thioredoxin-like_fold"/>
</dbReference>
<reference evidence="4" key="1">
    <citation type="submission" date="2022-03" db="EMBL/GenBank/DDBJ databases">
        <title>Cryobacterium sp. nov. strain ZS14-85, isolated from Antarctic soil.</title>
        <authorList>
            <person name="Li J."/>
            <person name="Niu G."/>
        </authorList>
    </citation>
    <scope>NUCLEOTIDE SEQUENCE</scope>
    <source>
        <strain evidence="4">ZS14-85</strain>
    </source>
</reference>
<keyword evidence="5" id="KW-1185">Reference proteome</keyword>
<dbReference type="InterPro" id="IPR036249">
    <property type="entry name" value="Thioredoxin-like_sf"/>
</dbReference>
<keyword evidence="2" id="KW-0472">Membrane</keyword>
<dbReference type="Pfam" id="PF13462">
    <property type="entry name" value="Thioredoxin_4"/>
    <property type="match status" value="1"/>
</dbReference>
<dbReference type="AlphaFoldDB" id="A0AA41UE45"/>
<feature type="region of interest" description="Disordered" evidence="1">
    <location>
        <begin position="1"/>
        <end position="31"/>
    </location>
</feature>
<dbReference type="CDD" id="cd02972">
    <property type="entry name" value="DsbA_family"/>
    <property type="match status" value="1"/>
</dbReference>
<dbReference type="Proteomes" id="UP001165341">
    <property type="component" value="Unassembled WGS sequence"/>
</dbReference>
<evidence type="ECO:0000259" key="3">
    <source>
        <dbReference type="Pfam" id="PF13462"/>
    </source>
</evidence>
<keyword evidence="2" id="KW-1133">Transmembrane helix</keyword>
<dbReference type="RefSeq" id="WP_243010751.1">
    <property type="nucleotide sequence ID" value="NZ_JALGAR010000001.1"/>
</dbReference>
<keyword evidence="2" id="KW-0812">Transmembrane</keyword>
<feature type="domain" description="Thioredoxin-like fold" evidence="3">
    <location>
        <begin position="114"/>
        <end position="274"/>
    </location>
</feature>
<comment type="caution">
    <text evidence="4">The sequence shown here is derived from an EMBL/GenBank/DDBJ whole genome shotgun (WGS) entry which is preliminary data.</text>
</comment>
<dbReference type="Gene3D" id="3.40.30.10">
    <property type="entry name" value="Glutaredoxin"/>
    <property type="match status" value="1"/>
</dbReference>
<evidence type="ECO:0000313" key="4">
    <source>
        <dbReference type="EMBL" id="MCI4656645.1"/>
    </source>
</evidence>
<accession>A0AA41UE45</accession>
<protein>
    <submittedName>
        <fullName evidence="4">DsbA family protein</fullName>
    </submittedName>
</protein>
<evidence type="ECO:0000256" key="2">
    <source>
        <dbReference type="SAM" id="Phobius"/>
    </source>
</evidence>
<sequence length="306" mass="31768">MTIGGSGESRPSRNKRRDAVRTKATQLRVEQKKKNRRNRFLLQGGILVVVLAIVAVVALVVMNSIRPAGPGPANMASDGILIGEGMKVTETTALKAGADAVPSTPDATGTVADIRVYVDYLCPFCGQFETTNSDQIVKWVTAGAATVEIHPISILTSKSAGTQYSLRSANAAACVANYSPNDFFAFNAALFANQPKEGTAGLDDAALMGLVTSSGVSASVAEIDACITDVKYKAWVVAATNRALSGPLPNTTVEAVTGTPTVLVNGKQYSGALDDPKEFAAFVLQSAGETYSTSTPTPTPTPIPAG</sequence>
<name>A0AA41UE45_9MICO</name>
<organism evidence="4 5">
    <name type="scientific">Cryobacterium zhongshanensis</name>
    <dbReference type="NCBI Taxonomy" id="2928153"/>
    <lineage>
        <taxon>Bacteria</taxon>
        <taxon>Bacillati</taxon>
        <taxon>Actinomycetota</taxon>
        <taxon>Actinomycetes</taxon>
        <taxon>Micrococcales</taxon>
        <taxon>Microbacteriaceae</taxon>
        <taxon>Cryobacterium</taxon>
    </lineage>
</organism>
<feature type="transmembrane region" description="Helical" evidence="2">
    <location>
        <begin position="40"/>
        <end position="62"/>
    </location>
</feature>
<dbReference type="SUPFAM" id="SSF52833">
    <property type="entry name" value="Thioredoxin-like"/>
    <property type="match status" value="1"/>
</dbReference>